<dbReference type="EMBL" id="LDAU01000053">
    <property type="protein sequence ID" value="KRX09240.1"/>
    <property type="molecule type" value="Genomic_DNA"/>
</dbReference>
<dbReference type="Proteomes" id="UP000054937">
    <property type="component" value="Unassembled WGS sequence"/>
</dbReference>
<comment type="caution">
    <text evidence="1">The sequence shown here is derived from an EMBL/GenBank/DDBJ whole genome shotgun (WGS) entry which is preliminary data.</text>
</comment>
<evidence type="ECO:0000313" key="1">
    <source>
        <dbReference type="EMBL" id="KRX09240.1"/>
    </source>
</evidence>
<dbReference type="AlphaFoldDB" id="A0A0V0R4U9"/>
<evidence type="ECO:0000313" key="2">
    <source>
        <dbReference type="Proteomes" id="UP000054937"/>
    </source>
</evidence>
<reference evidence="1 2" key="1">
    <citation type="journal article" date="2015" name="Sci. Rep.">
        <title>Genome of the facultative scuticociliatosis pathogen Pseudocohnilembus persalinus provides insight into its virulence through horizontal gene transfer.</title>
        <authorList>
            <person name="Xiong J."/>
            <person name="Wang G."/>
            <person name="Cheng J."/>
            <person name="Tian M."/>
            <person name="Pan X."/>
            <person name="Warren A."/>
            <person name="Jiang C."/>
            <person name="Yuan D."/>
            <person name="Miao W."/>
        </authorList>
    </citation>
    <scope>NUCLEOTIDE SEQUENCE [LARGE SCALE GENOMIC DNA]</scope>
    <source>
        <strain evidence="1">36N120E</strain>
    </source>
</reference>
<proteinExistence type="predicted"/>
<protein>
    <submittedName>
        <fullName evidence="1">Uncharacterized protein</fullName>
    </submittedName>
</protein>
<organism evidence="1 2">
    <name type="scientific">Pseudocohnilembus persalinus</name>
    <name type="common">Ciliate</name>
    <dbReference type="NCBI Taxonomy" id="266149"/>
    <lineage>
        <taxon>Eukaryota</taxon>
        <taxon>Sar</taxon>
        <taxon>Alveolata</taxon>
        <taxon>Ciliophora</taxon>
        <taxon>Intramacronucleata</taxon>
        <taxon>Oligohymenophorea</taxon>
        <taxon>Scuticociliatia</taxon>
        <taxon>Philasterida</taxon>
        <taxon>Pseudocohnilembidae</taxon>
        <taxon>Pseudocohnilembus</taxon>
    </lineage>
</organism>
<accession>A0A0V0R4U9</accession>
<dbReference type="InParanoid" id="A0A0V0R4U9"/>
<sequence>MNKVPNIYKILNKKCVAAMEEITHGTSVLQQGKIFQYLPLTVIKSEKQNWYIDKFRIHNQNPELFRFDWFIRQYLLATTETTLLKCLELLYRRANMEKYKKDMIIEGQDKEIFIKAENVSANQILKNKYLKSPYTTKVLLIKNLKQLDIDNLKDYKEEQFMEYLQKYNIKIVTFDKLENDVIMEYIMNKKKYNKIFIEDNVFQQELVQDNFPEFYKPDVIFVGYQVIDPEQLSLNSDKNEYNIKLEQKIKHDYNLGKEFPNASVLMQKQYSQSCAKMAINEQFLTFFKRPQKEKKTFQEHAEQDSYLKFTINQAAKVRVQKAQRDFEKKRRQEYKEQNNI</sequence>
<keyword evidence="2" id="KW-1185">Reference proteome</keyword>
<name>A0A0V0R4U9_PSEPJ</name>
<gene>
    <name evidence="1" type="ORF">PPERSA_05909</name>
</gene>